<dbReference type="GO" id="GO:0005576">
    <property type="term" value="C:extracellular region"/>
    <property type="evidence" value="ECO:0007669"/>
    <property type="project" value="UniProtKB-SubCell"/>
</dbReference>
<dbReference type="InterPro" id="IPR050557">
    <property type="entry name" value="RTX_toxin/Mannuronan_C5-epim"/>
</dbReference>
<keyword evidence="2" id="KW-0964">Secreted</keyword>
<dbReference type="PANTHER" id="PTHR38340:SF1">
    <property type="entry name" value="S-LAYER PROTEIN"/>
    <property type="match status" value="1"/>
</dbReference>
<evidence type="ECO:0000313" key="4">
    <source>
        <dbReference type="EMBL" id="RID91421.1"/>
    </source>
</evidence>
<dbReference type="AlphaFoldDB" id="A0A398BR90"/>
<evidence type="ECO:0000256" key="2">
    <source>
        <dbReference type="ARBA" id="ARBA00022525"/>
    </source>
</evidence>
<dbReference type="InterPro" id="IPR018511">
    <property type="entry name" value="Hemolysin-typ_Ca-bd_CS"/>
</dbReference>
<dbReference type="PANTHER" id="PTHR38340">
    <property type="entry name" value="S-LAYER PROTEIN"/>
    <property type="match status" value="1"/>
</dbReference>
<gene>
    <name evidence="4" type="ORF">D2N39_11995</name>
</gene>
<sequence>MAKLSNLVSSSVMRQSVAAMFNGGSASGLKATGFTLKNDAFKYVISASSLTYDIVNGELKGFPTGEVTGLKVLNAAGKLQFNITGLSLNAADFPSLSDSASALKLLGALTALDWTVTGTSKANEIRFNAENGLYSDNGVKITALGGNDTLAGGTGDDTISGGKGNDRIEDSAGNDSLLGDIGNDKIVQVKGAAGDDTMDGGIGNDRIDGGVGHDSLIGGVGDDTLNGGAGNDTMDGGANNDLMTGGAGNDSMSAGLGDDRMKGQAGNDTLLADVGKDTLDGGSGNDRLEGGDGGDKLIGGTGDDQLYGGVHADTLTGGAGADDFHFATGDGTDLITDFAAGEDRIFIQMSAEDELRIIDKNGDAVVIYGDSRVTLDGVSSELLVMGENLVVETLL</sequence>
<dbReference type="RefSeq" id="WP_119135030.1">
    <property type="nucleotide sequence ID" value="NZ_QXXQ01000006.1"/>
</dbReference>
<dbReference type="PRINTS" id="PR00313">
    <property type="entry name" value="CABNDNGRPT"/>
</dbReference>
<dbReference type="OrthoDB" id="7877430at2"/>
<dbReference type="GO" id="GO:0005509">
    <property type="term" value="F:calcium ion binding"/>
    <property type="evidence" value="ECO:0007669"/>
    <property type="project" value="InterPro"/>
</dbReference>
<proteinExistence type="predicted"/>
<organism evidence="4 5">
    <name type="scientific">Gemmobacter lutimaris</name>
    <dbReference type="NCBI Taxonomy" id="2306023"/>
    <lineage>
        <taxon>Bacteria</taxon>
        <taxon>Pseudomonadati</taxon>
        <taxon>Pseudomonadota</taxon>
        <taxon>Alphaproteobacteria</taxon>
        <taxon>Rhodobacterales</taxon>
        <taxon>Paracoccaceae</taxon>
        <taxon>Gemmobacter</taxon>
    </lineage>
</organism>
<dbReference type="InterPro" id="IPR011049">
    <property type="entry name" value="Serralysin-like_metalloprot_C"/>
</dbReference>
<dbReference type="EMBL" id="QXXQ01000006">
    <property type="protein sequence ID" value="RID91421.1"/>
    <property type="molecule type" value="Genomic_DNA"/>
</dbReference>
<dbReference type="SUPFAM" id="SSF51120">
    <property type="entry name" value="beta-Roll"/>
    <property type="match status" value="2"/>
</dbReference>
<accession>A0A398BR90</accession>
<dbReference type="Gene3D" id="2.150.10.10">
    <property type="entry name" value="Serralysin-like metalloprotease, C-terminal"/>
    <property type="match status" value="3"/>
</dbReference>
<name>A0A398BR90_9RHOB</name>
<keyword evidence="5" id="KW-1185">Reference proteome</keyword>
<evidence type="ECO:0000256" key="1">
    <source>
        <dbReference type="ARBA" id="ARBA00004613"/>
    </source>
</evidence>
<reference evidence="4 5" key="1">
    <citation type="submission" date="2018-09" db="EMBL/GenBank/DDBJ databases">
        <title>Gemmobacter lutimaris sp. nov., a marine bacterium isolated from tidal flat.</title>
        <authorList>
            <person name="Lee D.W."/>
            <person name="Yoo Y."/>
            <person name="Kim J.-J."/>
            <person name="Kim B.S."/>
        </authorList>
    </citation>
    <scope>NUCLEOTIDE SEQUENCE [LARGE SCALE GENOMIC DNA]</scope>
    <source>
        <strain evidence="4 5">YJ-T1-11</strain>
    </source>
</reference>
<dbReference type="InterPro" id="IPR001343">
    <property type="entry name" value="Hemolysn_Ca-bd"/>
</dbReference>
<feature type="region of interest" description="Disordered" evidence="3">
    <location>
        <begin position="155"/>
        <end position="175"/>
    </location>
</feature>
<comment type="subcellular location">
    <subcellularLocation>
        <location evidence="1">Secreted</location>
    </subcellularLocation>
</comment>
<dbReference type="Proteomes" id="UP000266649">
    <property type="component" value="Unassembled WGS sequence"/>
</dbReference>
<evidence type="ECO:0000256" key="3">
    <source>
        <dbReference type="SAM" id="MobiDB-lite"/>
    </source>
</evidence>
<feature type="compositionally biased region" description="Basic and acidic residues" evidence="3">
    <location>
        <begin position="286"/>
        <end position="295"/>
    </location>
</feature>
<feature type="region of interest" description="Disordered" evidence="3">
    <location>
        <begin position="227"/>
        <end position="296"/>
    </location>
</feature>
<comment type="caution">
    <text evidence="4">The sequence shown here is derived from an EMBL/GenBank/DDBJ whole genome shotgun (WGS) entry which is preliminary data.</text>
</comment>
<evidence type="ECO:0008006" key="6">
    <source>
        <dbReference type="Google" id="ProtNLM"/>
    </source>
</evidence>
<dbReference type="Pfam" id="PF00353">
    <property type="entry name" value="HemolysinCabind"/>
    <property type="match status" value="5"/>
</dbReference>
<dbReference type="PROSITE" id="PS00330">
    <property type="entry name" value="HEMOLYSIN_CALCIUM"/>
    <property type="match status" value="3"/>
</dbReference>
<protein>
    <recommendedName>
        <fullName evidence="6">Calcium-binding protein</fullName>
    </recommendedName>
</protein>
<evidence type="ECO:0000313" key="5">
    <source>
        <dbReference type="Proteomes" id="UP000266649"/>
    </source>
</evidence>